<dbReference type="CDD" id="cd07067">
    <property type="entry name" value="HP_PGM_like"/>
    <property type="match status" value="1"/>
</dbReference>
<reference evidence="2 3" key="1">
    <citation type="journal article" date="2019" name="Int. J. Syst. Evol. Microbiol.">
        <title>The Global Catalogue of Microorganisms (GCM) 10K type strain sequencing project: providing services to taxonomists for standard genome sequencing and annotation.</title>
        <authorList>
            <consortium name="The Broad Institute Genomics Platform"/>
            <consortium name="The Broad Institute Genome Sequencing Center for Infectious Disease"/>
            <person name="Wu L."/>
            <person name="Ma J."/>
        </authorList>
    </citation>
    <scope>NUCLEOTIDE SEQUENCE [LARGE SCALE GENOMIC DNA]</scope>
    <source>
        <strain evidence="2 3">JCM 16013</strain>
    </source>
</reference>
<feature type="region of interest" description="Disordered" evidence="1">
    <location>
        <begin position="1"/>
        <end position="58"/>
    </location>
</feature>
<evidence type="ECO:0000256" key="1">
    <source>
        <dbReference type="SAM" id="MobiDB-lite"/>
    </source>
</evidence>
<dbReference type="PANTHER" id="PTHR48100">
    <property type="entry name" value="BROAD-SPECIFICITY PHOSPHATASE YOR283W-RELATED"/>
    <property type="match status" value="1"/>
</dbReference>
<proteinExistence type="predicted"/>
<evidence type="ECO:0008006" key="4">
    <source>
        <dbReference type="Google" id="ProtNLM"/>
    </source>
</evidence>
<dbReference type="SUPFAM" id="SSF53254">
    <property type="entry name" value="Phosphoglycerate mutase-like"/>
    <property type="match status" value="1"/>
</dbReference>
<dbReference type="Pfam" id="PF00300">
    <property type="entry name" value="His_Phos_1"/>
    <property type="match status" value="1"/>
</dbReference>
<dbReference type="InterPro" id="IPR029033">
    <property type="entry name" value="His_PPase_superfam"/>
</dbReference>
<gene>
    <name evidence="2" type="ORF">GCM10009838_43700</name>
</gene>
<keyword evidence="3" id="KW-1185">Reference proteome</keyword>
<dbReference type="PANTHER" id="PTHR48100:SF62">
    <property type="entry name" value="GLUCOSYL-3-PHOSPHOGLYCERATE PHOSPHATASE"/>
    <property type="match status" value="1"/>
</dbReference>
<feature type="compositionally biased region" description="Low complexity" evidence="1">
    <location>
        <begin position="82"/>
        <end position="93"/>
    </location>
</feature>
<sequence>MSGSGIGIGPRPGVATGSGVRDTPVRDTAVGDLARAGAAGATAGAGAAKPASRPTGAARASIGASAAASAAATTAISAAARAGAAGEPTETAPSGSGVDRRPAPGSRQVVLWRHGRTAWNLERRFQGQTDIPLDEVGVAQAERAARVLAGLGPSVIVASDLIRATRTAETLARLTDLPVSLDEGLRETYAGRWQGLDDDEIRARYADEFEAFRRGERVRRGGGELESEVADRVVPAILRGLEKVPPGGTLVVATHGGAARVALGRMMGLPEELWGALGGLSNCCWSVLGEARAGWRLLEHNAGSLLEPVIGDDE</sequence>
<protein>
    <recommendedName>
        <fullName evidence="4">Phosphoglycerate mutase</fullName>
    </recommendedName>
</protein>
<dbReference type="Gene3D" id="3.40.50.1240">
    <property type="entry name" value="Phosphoglycerate mutase-like"/>
    <property type="match status" value="1"/>
</dbReference>
<dbReference type="SMART" id="SM00855">
    <property type="entry name" value="PGAM"/>
    <property type="match status" value="1"/>
</dbReference>
<evidence type="ECO:0000313" key="2">
    <source>
        <dbReference type="EMBL" id="GAA1978176.1"/>
    </source>
</evidence>
<accession>A0ABN2S0B8</accession>
<name>A0ABN2S0B8_9ACTN</name>
<dbReference type="InterPro" id="IPR013078">
    <property type="entry name" value="His_Pase_superF_clade-1"/>
</dbReference>
<feature type="region of interest" description="Disordered" evidence="1">
    <location>
        <begin position="82"/>
        <end position="107"/>
    </location>
</feature>
<evidence type="ECO:0000313" key="3">
    <source>
        <dbReference type="Proteomes" id="UP001499854"/>
    </source>
</evidence>
<feature type="compositionally biased region" description="Low complexity" evidence="1">
    <location>
        <begin position="30"/>
        <end position="58"/>
    </location>
</feature>
<organism evidence="2 3">
    <name type="scientific">Catenulispora subtropica</name>
    <dbReference type="NCBI Taxonomy" id="450798"/>
    <lineage>
        <taxon>Bacteria</taxon>
        <taxon>Bacillati</taxon>
        <taxon>Actinomycetota</taxon>
        <taxon>Actinomycetes</taxon>
        <taxon>Catenulisporales</taxon>
        <taxon>Catenulisporaceae</taxon>
        <taxon>Catenulispora</taxon>
    </lineage>
</organism>
<comment type="caution">
    <text evidence="2">The sequence shown here is derived from an EMBL/GenBank/DDBJ whole genome shotgun (WGS) entry which is preliminary data.</text>
</comment>
<dbReference type="InterPro" id="IPR050275">
    <property type="entry name" value="PGM_Phosphatase"/>
</dbReference>
<dbReference type="Proteomes" id="UP001499854">
    <property type="component" value="Unassembled WGS sequence"/>
</dbReference>
<dbReference type="EMBL" id="BAAAQM010000024">
    <property type="protein sequence ID" value="GAA1978176.1"/>
    <property type="molecule type" value="Genomic_DNA"/>
</dbReference>
<feature type="compositionally biased region" description="Gly residues" evidence="1">
    <location>
        <begin position="1"/>
        <end position="10"/>
    </location>
</feature>